<proteinExistence type="predicted"/>
<dbReference type="Proteomes" id="UP001607303">
    <property type="component" value="Unassembled WGS sequence"/>
</dbReference>
<comment type="caution">
    <text evidence="1">The sequence shown here is derived from an EMBL/GenBank/DDBJ whole genome shotgun (WGS) entry which is preliminary data.</text>
</comment>
<dbReference type="EMBL" id="JAYRBN010000071">
    <property type="protein sequence ID" value="KAL2734517.1"/>
    <property type="molecule type" value="Genomic_DNA"/>
</dbReference>
<dbReference type="AlphaFoldDB" id="A0ABD2BP07"/>
<protein>
    <submittedName>
        <fullName evidence="1">Uncharacterized protein</fullName>
    </submittedName>
</protein>
<accession>A0ABD2BP07</accession>
<reference evidence="1 2" key="1">
    <citation type="journal article" date="2024" name="Ann. Entomol. Soc. Am.">
        <title>Genomic analyses of the southern and eastern yellowjacket wasps (Hymenoptera: Vespidae) reveal evolutionary signatures of social life.</title>
        <authorList>
            <person name="Catto M.A."/>
            <person name="Caine P.B."/>
            <person name="Orr S.E."/>
            <person name="Hunt B.G."/>
            <person name="Goodisman M.A.D."/>
        </authorList>
    </citation>
    <scope>NUCLEOTIDE SEQUENCE [LARGE SCALE GENOMIC DNA]</scope>
    <source>
        <strain evidence="1">232</strain>
        <tissue evidence="1">Head and thorax</tissue>
    </source>
</reference>
<evidence type="ECO:0000313" key="1">
    <source>
        <dbReference type="EMBL" id="KAL2734517.1"/>
    </source>
</evidence>
<keyword evidence="2" id="KW-1185">Reference proteome</keyword>
<organism evidence="1 2">
    <name type="scientific">Vespula maculifrons</name>
    <name type="common">Eastern yellow jacket</name>
    <name type="synonym">Wasp</name>
    <dbReference type="NCBI Taxonomy" id="7453"/>
    <lineage>
        <taxon>Eukaryota</taxon>
        <taxon>Metazoa</taxon>
        <taxon>Ecdysozoa</taxon>
        <taxon>Arthropoda</taxon>
        <taxon>Hexapoda</taxon>
        <taxon>Insecta</taxon>
        <taxon>Pterygota</taxon>
        <taxon>Neoptera</taxon>
        <taxon>Endopterygota</taxon>
        <taxon>Hymenoptera</taxon>
        <taxon>Apocrita</taxon>
        <taxon>Aculeata</taxon>
        <taxon>Vespoidea</taxon>
        <taxon>Vespidae</taxon>
        <taxon>Vespinae</taxon>
        <taxon>Vespula</taxon>
    </lineage>
</organism>
<gene>
    <name evidence="1" type="ORF">V1477_013694</name>
</gene>
<evidence type="ECO:0000313" key="2">
    <source>
        <dbReference type="Proteomes" id="UP001607303"/>
    </source>
</evidence>
<name>A0ABD2BP07_VESMC</name>
<sequence length="72" mass="8670">MVQVIAVPHILKFRLYINPKYFRNSSPNFEQSSGILILMIHFHYTNSNNNTKIVISEFRYHQYTAFELYSFH</sequence>